<comment type="caution">
    <text evidence="2">The sequence shown here is derived from an EMBL/GenBank/DDBJ whole genome shotgun (WGS) entry which is preliminary data.</text>
</comment>
<dbReference type="AlphaFoldDB" id="A0A8J5FKY2"/>
<dbReference type="GO" id="GO:0016071">
    <property type="term" value="P:mRNA metabolic process"/>
    <property type="evidence" value="ECO:0007669"/>
    <property type="project" value="UniProtKB-ARBA"/>
</dbReference>
<name>A0A8J5FKY2_ZINOF</name>
<evidence type="ECO:0000256" key="1">
    <source>
        <dbReference type="SAM" id="MobiDB-lite"/>
    </source>
</evidence>
<gene>
    <name evidence="2" type="ORF">ZIOFF_046465</name>
</gene>
<proteinExistence type="predicted"/>
<feature type="compositionally biased region" description="Polar residues" evidence="1">
    <location>
        <begin position="279"/>
        <end position="288"/>
    </location>
</feature>
<dbReference type="PANTHER" id="PTHR35306:SF1">
    <property type="entry name" value="VQ DOMAIN-CONTAINING PROTEIN"/>
    <property type="match status" value="1"/>
</dbReference>
<reference evidence="2 3" key="1">
    <citation type="submission" date="2020-08" db="EMBL/GenBank/DDBJ databases">
        <title>Plant Genome Project.</title>
        <authorList>
            <person name="Zhang R.-G."/>
        </authorList>
    </citation>
    <scope>NUCLEOTIDE SEQUENCE [LARGE SCALE GENOMIC DNA]</scope>
    <source>
        <tissue evidence="2">Rhizome</tissue>
    </source>
</reference>
<evidence type="ECO:0000313" key="3">
    <source>
        <dbReference type="Proteomes" id="UP000734854"/>
    </source>
</evidence>
<feature type="region of interest" description="Disordered" evidence="1">
    <location>
        <begin position="278"/>
        <end position="303"/>
    </location>
</feature>
<organism evidence="2 3">
    <name type="scientific">Zingiber officinale</name>
    <name type="common">Ginger</name>
    <name type="synonym">Amomum zingiber</name>
    <dbReference type="NCBI Taxonomy" id="94328"/>
    <lineage>
        <taxon>Eukaryota</taxon>
        <taxon>Viridiplantae</taxon>
        <taxon>Streptophyta</taxon>
        <taxon>Embryophyta</taxon>
        <taxon>Tracheophyta</taxon>
        <taxon>Spermatophyta</taxon>
        <taxon>Magnoliopsida</taxon>
        <taxon>Liliopsida</taxon>
        <taxon>Zingiberales</taxon>
        <taxon>Zingiberaceae</taxon>
        <taxon>Zingiber</taxon>
    </lineage>
</organism>
<sequence>MEMSSWLGFSLFSAKEEEFDGGGGDVGVGGGRGGGGRDGGVDPLVLMPLSSDASLCLMESPLLQPQASEWKYDAIASARTSPNPDEQEPKLEDFLGGYSENSNEENHPRQHQPISYFGNEINVNMPPSSAIAESLPTMENVDASYRSIHSNCHHHHHSSHSIHDPQTLKPAFAANDIYNVGTQGSTSISGTKSWLRQQSAECLNGCEFLLLEMDTIVSAARERHRYICSSKSGITSQFGSFSPSSSFRGMNCRTFNSDVAFMQSLPNKYFTIDGYSEAKSPSYSPQTSKKSKRSTPIPINRKPAPKEAAFTTDLFHSELCAGPAYTKYAPKGSPCTTDLSRSELWAGPAYTNSPPPSSLPIPKFSLRVRRSVSLELPLSKSDFVLQPLSKSAPLSPARESASSVSGFFCHNDIATETLRRILHLDIIDD</sequence>
<feature type="compositionally biased region" description="Gly residues" evidence="1">
    <location>
        <begin position="21"/>
        <end position="38"/>
    </location>
</feature>
<dbReference type="Pfam" id="PF15365">
    <property type="entry name" value="PNRC"/>
    <property type="match status" value="1"/>
</dbReference>
<dbReference type="EMBL" id="JACMSC010000013">
    <property type="protein sequence ID" value="KAG6491533.1"/>
    <property type="molecule type" value="Genomic_DNA"/>
</dbReference>
<feature type="region of interest" description="Disordered" evidence="1">
    <location>
        <begin position="19"/>
        <end position="43"/>
    </location>
</feature>
<dbReference type="InterPro" id="IPR028322">
    <property type="entry name" value="PNRC-like_rgn"/>
</dbReference>
<keyword evidence="3" id="KW-1185">Reference proteome</keyword>
<accession>A0A8J5FKY2</accession>
<dbReference type="PANTHER" id="PTHR35306">
    <property type="entry name" value="BNAA03G57290D PROTEIN"/>
    <property type="match status" value="1"/>
</dbReference>
<protein>
    <submittedName>
        <fullName evidence="2">Uncharacterized protein</fullName>
    </submittedName>
</protein>
<dbReference type="Proteomes" id="UP000734854">
    <property type="component" value="Unassembled WGS sequence"/>
</dbReference>
<evidence type="ECO:0000313" key="2">
    <source>
        <dbReference type="EMBL" id="KAG6491533.1"/>
    </source>
</evidence>